<keyword evidence="1" id="KW-0042">Antenna complex</keyword>
<evidence type="ECO:0000256" key="2">
    <source>
        <dbReference type="ARBA" id="ARBA00022738"/>
    </source>
</evidence>
<dbReference type="RefSeq" id="WP_193922417.1">
    <property type="nucleotide sequence ID" value="NZ_JADEWL010000062.1"/>
</dbReference>
<dbReference type="Proteomes" id="UP000620559">
    <property type="component" value="Unassembled WGS sequence"/>
</dbReference>
<dbReference type="InterPro" id="IPR011989">
    <property type="entry name" value="ARM-like"/>
</dbReference>
<protein>
    <submittedName>
        <fullName evidence="3">ATP-binding protein</fullName>
    </submittedName>
</protein>
<gene>
    <name evidence="3" type="ORF">IQ247_17935</name>
</gene>
<keyword evidence="3" id="KW-0547">Nucleotide-binding</keyword>
<dbReference type="InterPro" id="IPR016024">
    <property type="entry name" value="ARM-type_fold"/>
</dbReference>
<dbReference type="GO" id="GO:0005524">
    <property type="term" value="F:ATP binding"/>
    <property type="evidence" value="ECO:0007669"/>
    <property type="project" value="UniProtKB-KW"/>
</dbReference>
<comment type="caution">
    <text evidence="3">The sequence shown here is derived from an EMBL/GenBank/DDBJ whole genome shotgun (WGS) entry which is preliminary data.</text>
</comment>
<keyword evidence="3" id="KW-0067">ATP-binding</keyword>
<dbReference type="SUPFAM" id="SSF48371">
    <property type="entry name" value="ARM repeat"/>
    <property type="match status" value="1"/>
</dbReference>
<sequence length="1523" mass="174273">MPLPGGETDKIGNRYEGRWTVHCIIDVMDEKATSIRLEKPGEDAFEFFVSKNKKLECHQVKRQRSGRGRWTLSALEDKQVQVLSDFWKSLSNPKVICVFVSTQDADELGELAQRARGAASWTEFERDFLNKTLFGHFNTLRKKWENCSEIAAFEALKRVKVVTFGEDVLVETVENRIAALVEGDPKTIRIELAELALEKIHCELTAHDIWHYLLQERGYRRRQWGKDPHVLAAVENANNIYISSLTEQRAIGGNIIPRNEAQAAFEQLITQKKQSILAVGEAGVGKSGVMLQVLEKLHNQGVPVLAFRVDRLEAMPLPDKLGEQLGLPGSPAIVLANIAQSRDCVLVIDQLDAVSFASGRNPQFFDCIFEIIKQAQAHPNIHLLLACRKFDLDNDNRLKRLIDEKNGVAKAIAINRLPHSTVRDVVTKLGLETTRLTEKQLNLLSIPLHLSLLAEIAEDSTVDAVLFQTAKELYDQFWSKKQGKLRERLGCSVQWTQVIDRLCDYMSSQQQQSLSAPESVVDEFADDARAMASEHILTWENKRISFFHESFFDYAFARRFAYRGQELLTFLRCSEQHLFRRAQVRQILIHQREENFDGYLQNLRELLNSSDIRFHLKKVVIALLETLDNPTEEKWEIIKELMCSQNPLSKEVWVILNTSIHWFQLLDSLGIIEQWLQDENESHIDKTVTLLSFMQKQLPDRVAELLEPFVGNSERWLQRFVKLTSFAEFGTGRRFFDLFLRLVDIGILDSQTDDGNIQRDFWSLIYNLPKQNSEWSCEAIGHFLNRRLNISLKSKNPNPFEEKYGVFPYSAYYKEAISESASNAPQAFIENVLPFMLQVMDLTAFRQVNPPWQDAVWWFRIYGDDYGIDKLLLKNMEAALSNLAVQDPEEFTMITEQHLRYSNFETIQYLLVRAYTANGEKFANEAIDYLCEQPLRLETGGDLCRSAVIGNEPYWATQLLLKSITPHSSEEKLSKLEDIILNYYTEFEKTAKGFICRGEAQLLLLEAIDSSRRSELATRRLQEWRRKFPDTKGIEILQENEPPDSLEASLVKSPIPKDAADKMSDKQWLQAIAHYDYGDLGTLFQRTGKLIGGAHQLSSNLENQVKKQPLRFASLIWKIPDNANSSYFDAILTGIAEVSTDVETALQVCQRCHQLPNRPCGRSIAWLFNKLSKLQWSEEAFEILIWYALNDPNPQEESWRTNNSGNIVSFGINSTRGAAVSAIAKLIFADKSRTVYFQRYLEQIIQDPSISVKCCAAEALTAVLNYDHDLAVSLFIKLCQTEDDILGTPTVERFLYYVLPKYFQVLMPILERMITSNLPEVIKVVTQQVCRASLVIEEAYPLAENCLSSTEQHRISATTVFVDNLKSAHFRQFCENKLTQLFNDVDEKVRAEAARCFFQFERDELGIYRQLVEDFVESSAFATNYRDLIHALDKTTAKLPDITCSICEKIVRISKSDNRSDASHIPYADKISKLLIRVYSQSKDKKLRSACSSASLSRCLDIVDCIAQTGVYGLNKALQEFER</sequence>
<proteinExistence type="predicted"/>
<dbReference type="InterPro" id="IPR027417">
    <property type="entry name" value="P-loop_NTPase"/>
</dbReference>
<keyword evidence="4" id="KW-1185">Reference proteome</keyword>
<organism evidence="3 4">
    <name type="scientific">Plectonema cf. radiosum LEGE 06105</name>
    <dbReference type="NCBI Taxonomy" id="945769"/>
    <lineage>
        <taxon>Bacteria</taxon>
        <taxon>Bacillati</taxon>
        <taxon>Cyanobacteriota</taxon>
        <taxon>Cyanophyceae</taxon>
        <taxon>Oscillatoriophycideae</taxon>
        <taxon>Oscillatoriales</taxon>
        <taxon>Microcoleaceae</taxon>
        <taxon>Plectonema</taxon>
    </lineage>
</organism>
<reference evidence="3" key="1">
    <citation type="submission" date="2020-10" db="EMBL/GenBank/DDBJ databases">
        <authorList>
            <person name="Castelo-Branco R."/>
            <person name="Eusebio N."/>
            <person name="Adriana R."/>
            <person name="Vieira A."/>
            <person name="Brugerolle De Fraissinette N."/>
            <person name="Rezende De Castro R."/>
            <person name="Schneider M.P."/>
            <person name="Vasconcelos V."/>
            <person name="Leao P.N."/>
        </authorList>
    </citation>
    <scope>NUCLEOTIDE SEQUENCE</scope>
    <source>
        <strain evidence="3">LEGE 06105</strain>
    </source>
</reference>
<dbReference type="Gene3D" id="1.25.10.10">
    <property type="entry name" value="Leucine-rich Repeat Variant"/>
    <property type="match status" value="1"/>
</dbReference>
<evidence type="ECO:0000313" key="4">
    <source>
        <dbReference type="Proteomes" id="UP000620559"/>
    </source>
</evidence>
<dbReference type="Gene3D" id="3.40.50.300">
    <property type="entry name" value="P-loop containing nucleotide triphosphate hydrolases"/>
    <property type="match status" value="1"/>
</dbReference>
<keyword evidence="2" id="KW-0605">Phycobilisome</keyword>
<name>A0A8J7JVF0_9CYAN</name>
<dbReference type="GO" id="GO:0030089">
    <property type="term" value="C:phycobilisome"/>
    <property type="evidence" value="ECO:0007669"/>
    <property type="project" value="UniProtKB-KW"/>
</dbReference>
<evidence type="ECO:0000256" key="1">
    <source>
        <dbReference type="ARBA" id="ARBA00022549"/>
    </source>
</evidence>
<evidence type="ECO:0000313" key="3">
    <source>
        <dbReference type="EMBL" id="MBE9214525.1"/>
    </source>
</evidence>
<dbReference type="EMBL" id="JADEWL010000062">
    <property type="protein sequence ID" value="MBE9214525.1"/>
    <property type="molecule type" value="Genomic_DNA"/>
</dbReference>
<dbReference type="SUPFAM" id="SSF52540">
    <property type="entry name" value="P-loop containing nucleoside triphosphate hydrolases"/>
    <property type="match status" value="1"/>
</dbReference>
<accession>A0A8J7JVF0</accession>